<evidence type="ECO:0000313" key="2">
    <source>
        <dbReference type="EMBL" id="QDK70714.1"/>
    </source>
</evidence>
<dbReference type="Proteomes" id="UP000315128">
    <property type="component" value="Chromosome"/>
</dbReference>
<dbReference type="OrthoDB" id="2084342at2"/>
<dbReference type="KEGG" id="lack:FLP15_05555"/>
<name>A0A514Z7Z6_9LACT</name>
<dbReference type="EMBL" id="CP041356">
    <property type="protein sequence ID" value="QDK70714.1"/>
    <property type="molecule type" value="Genomic_DNA"/>
</dbReference>
<accession>A0A514Z7Z6</accession>
<organism evidence="2 3">
    <name type="scientific">Lactococcus protaetiae</name>
    <dbReference type="NCBI Taxonomy" id="2592653"/>
    <lineage>
        <taxon>Bacteria</taxon>
        <taxon>Bacillati</taxon>
        <taxon>Bacillota</taxon>
        <taxon>Bacilli</taxon>
        <taxon>Lactobacillales</taxon>
        <taxon>Streptococcaceae</taxon>
        <taxon>Lactococcus</taxon>
    </lineage>
</organism>
<keyword evidence="1" id="KW-0472">Membrane</keyword>
<protein>
    <submittedName>
        <fullName evidence="2">Uncharacterized protein</fullName>
    </submittedName>
</protein>
<dbReference type="AlphaFoldDB" id="A0A514Z7Z6"/>
<feature type="transmembrane region" description="Helical" evidence="1">
    <location>
        <begin position="71"/>
        <end position="91"/>
    </location>
</feature>
<evidence type="ECO:0000256" key="1">
    <source>
        <dbReference type="SAM" id="Phobius"/>
    </source>
</evidence>
<sequence length="104" mass="11848">MKKVITLFTFWGVVVSLLIILLHQVGQDSKSFILIALNPILFMLGQGEESLTFMNSGFQINAQTIDGMISIYWYIASILTFAFYGGIIDFMRYTIKRKRDDGVL</sequence>
<keyword evidence="1" id="KW-1133">Transmembrane helix</keyword>
<keyword evidence="3" id="KW-1185">Reference proteome</keyword>
<keyword evidence="1" id="KW-0812">Transmembrane</keyword>
<proteinExistence type="predicted"/>
<dbReference type="RefSeq" id="WP_142766301.1">
    <property type="nucleotide sequence ID" value="NZ_CP041356.1"/>
</dbReference>
<gene>
    <name evidence="2" type="ORF">FLP15_05555</name>
</gene>
<evidence type="ECO:0000313" key="3">
    <source>
        <dbReference type="Proteomes" id="UP000315128"/>
    </source>
</evidence>
<reference evidence="2 3" key="1">
    <citation type="submission" date="2019-07" db="EMBL/GenBank/DDBJ databases">
        <title>Genome sequencing of KACC 19320.</title>
        <authorList>
            <person name="Heo J."/>
            <person name="Kim S.-J."/>
            <person name="Kim J.-S."/>
            <person name="Hong S.-B."/>
            <person name="Kwon S.-W."/>
        </authorList>
    </citation>
    <scope>NUCLEOTIDE SEQUENCE [LARGE SCALE GENOMIC DNA]</scope>
    <source>
        <strain evidence="2 3">KACC 19320</strain>
    </source>
</reference>